<dbReference type="EMBL" id="KQ419026">
    <property type="protein sequence ID" value="KOF84834.1"/>
    <property type="molecule type" value="Genomic_DNA"/>
</dbReference>
<dbReference type="AlphaFoldDB" id="A0A0L8H6W5"/>
<evidence type="ECO:0000313" key="1">
    <source>
        <dbReference type="EMBL" id="KOF84834.1"/>
    </source>
</evidence>
<proteinExistence type="predicted"/>
<name>A0A0L8H6W5_OCTBM</name>
<gene>
    <name evidence="1" type="ORF">OCBIM_22021299mg</name>
</gene>
<protein>
    <submittedName>
        <fullName evidence="1">Uncharacterized protein</fullName>
    </submittedName>
</protein>
<reference evidence="1" key="1">
    <citation type="submission" date="2015-07" db="EMBL/GenBank/DDBJ databases">
        <title>MeaNS - Measles Nucleotide Surveillance Program.</title>
        <authorList>
            <person name="Tran T."/>
            <person name="Druce J."/>
        </authorList>
    </citation>
    <scope>NUCLEOTIDE SEQUENCE</scope>
    <source>
        <strain evidence="1">UCB-OBI-ISO-001</strain>
        <tissue evidence="1">Gonad</tissue>
    </source>
</reference>
<sequence length="84" mass="9389">MHKELFVLHTHTHTKYSCSFQHTGAIPYAEIHGELESTNNKRVLDNLPSPTLTDCNDSSVSDLIVSNFKNSTIELCTLTVKSNI</sequence>
<organism evidence="1">
    <name type="scientific">Octopus bimaculoides</name>
    <name type="common">California two-spotted octopus</name>
    <dbReference type="NCBI Taxonomy" id="37653"/>
    <lineage>
        <taxon>Eukaryota</taxon>
        <taxon>Metazoa</taxon>
        <taxon>Spiralia</taxon>
        <taxon>Lophotrochozoa</taxon>
        <taxon>Mollusca</taxon>
        <taxon>Cephalopoda</taxon>
        <taxon>Coleoidea</taxon>
        <taxon>Octopodiformes</taxon>
        <taxon>Octopoda</taxon>
        <taxon>Incirrata</taxon>
        <taxon>Octopodidae</taxon>
        <taxon>Octopus</taxon>
    </lineage>
</organism>
<accession>A0A0L8H6W5</accession>